<evidence type="ECO:0000313" key="1">
    <source>
        <dbReference type="EMBL" id="SVC37413.1"/>
    </source>
</evidence>
<dbReference type="EMBL" id="UINC01087766">
    <property type="protein sequence ID" value="SVC37413.1"/>
    <property type="molecule type" value="Genomic_DNA"/>
</dbReference>
<sequence>SLSASSPAIDAGNPFALYNDSDGTRNDMGANGGSRFVIYTGVNDNNVKYDMTDLSFGYVGVGNQEFLDISLVNMGNENIFLNDFSSTDSQFFVTGLSDGQSSFPLDIPRLIPSNRQDILRIRLNYLPNTSGVDSANVVLTTSSEYLSQFTISGNGTALAIPTGDINVPADAPTIQAAIDIASSGKTIVVAPGEYFENIIAKSDISLTSSGGPLQTIINGNNDGVVIEGHNNPTRNFTLDGFTITGGNGAYYEHGSSAMYLENGSTLRNLIITGNTGWGNVSQFHPRGTLIENVAIFDNVNSGTLNSNAAVYIYGDGNDGEYTILKNVTIAGNDGMYGISYHGISNEHDLNIINSCIWGNEQQDETAQIVFGHGSNSPAYTINVKHSLIEGGAGAISYS</sequence>
<dbReference type="Gene3D" id="2.160.20.10">
    <property type="entry name" value="Single-stranded right-handed beta-helix, Pectin lyase-like"/>
    <property type="match status" value="1"/>
</dbReference>
<dbReference type="AlphaFoldDB" id="A0A382LM97"/>
<accession>A0A382LM97</accession>
<gene>
    <name evidence="1" type="ORF">METZ01_LOCUS290267</name>
</gene>
<dbReference type="InterPro" id="IPR012334">
    <property type="entry name" value="Pectin_lyas_fold"/>
</dbReference>
<reference evidence="1" key="1">
    <citation type="submission" date="2018-05" db="EMBL/GenBank/DDBJ databases">
        <authorList>
            <person name="Lanie J.A."/>
            <person name="Ng W.-L."/>
            <person name="Kazmierczak K.M."/>
            <person name="Andrzejewski T.M."/>
            <person name="Davidsen T.M."/>
            <person name="Wayne K.J."/>
            <person name="Tettelin H."/>
            <person name="Glass J.I."/>
            <person name="Rusch D."/>
            <person name="Podicherti R."/>
            <person name="Tsui H.-C.T."/>
            <person name="Winkler M.E."/>
        </authorList>
    </citation>
    <scope>NUCLEOTIDE SEQUENCE</scope>
</reference>
<feature type="non-terminal residue" evidence="1">
    <location>
        <position position="1"/>
    </location>
</feature>
<protein>
    <recommendedName>
        <fullName evidence="2">DUF1565 domain-containing protein</fullName>
    </recommendedName>
</protein>
<organism evidence="1">
    <name type="scientific">marine metagenome</name>
    <dbReference type="NCBI Taxonomy" id="408172"/>
    <lineage>
        <taxon>unclassified sequences</taxon>
        <taxon>metagenomes</taxon>
        <taxon>ecological metagenomes</taxon>
    </lineage>
</organism>
<name>A0A382LM97_9ZZZZ</name>
<evidence type="ECO:0008006" key="2">
    <source>
        <dbReference type="Google" id="ProtNLM"/>
    </source>
</evidence>
<feature type="non-terminal residue" evidence="1">
    <location>
        <position position="398"/>
    </location>
</feature>
<dbReference type="InterPro" id="IPR011050">
    <property type="entry name" value="Pectin_lyase_fold/virulence"/>
</dbReference>
<dbReference type="SUPFAM" id="SSF51126">
    <property type="entry name" value="Pectin lyase-like"/>
    <property type="match status" value="1"/>
</dbReference>
<proteinExistence type="predicted"/>